<evidence type="ECO:0000313" key="9">
    <source>
        <dbReference type="Proteomes" id="UP001321506"/>
    </source>
</evidence>
<proteinExistence type="predicted"/>
<feature type="region of interest" description="Disordered" evidence="6">
    <location>
        <begin position="336"/>
        <end position="356"/>
    </location>
</feature>
<evidence type="ECO:0000256" key="1">
    <source>
        <dbReference type="ARBA" id="ARBA00004651"/>
    </source>
</evidence>
<dbReference type="GO" id="GO:0005886">
    <property type="term" value="C:plasma membrane"/>
    <property type="evidence" value="ECO:0007669"/>
    <property type="project" value="UniProtKB-SubCell"/>
</dbReference>
<dbReference type="PANTHER" id="PTHR30213">
    <property type="entry name" value="INNER MEMBRANE PROTEIN YHJD"/>
    <property type="match status" value="1"/>
</dbReference>
<keyword evidence="4 7" id="KW-1133">Transmembrane helix</keyword>
<keyword evidence="2" id="KW-1003">Cell membrane</keyword>
<dbReference type="InterPro" id="IPR017039">
    <property type="entry name" value="Virul_fac_BrkB"/>
</dbReference>
<sequence length="356" mass="37758">MGDERGLLQKAKQRLELLMQKRPVRAWQRYSTSRGPLLAAGLTFRGLFAVFAAVWVAFSIIGLVLVGNDELLDALIESVNGFIPGLIDSGSGGVIDPNTLQVGVTLSWTGAIALGGLVFTAVGWLGAARGAVRIIFDYPPAEVNFALLKLRDLGFGIALGALVLVSAALSVVSTQLFGGLAELVGLDRDSAVVTLVLRAAGLVLMAAIDVFALCVLFRFVSVLRIPFKALIGGALIGAIGLGALKLAAGLLLARTGNNPLLASFAVLLGLLLWINLACQVVLIAGAWIAETLEDRGVIADPAVAQAERERQRREREKIARQARRLVPRWLRWAVREPKAAPSQRPGRSPSDVAGDP</sequence>
<gene>
    <name evidence="8" type="ORF">QF206_10205</name>
</gene>
<evidence type="ECO:0000313" key="8">
    <source>
        <dbReference type="EMBL" id="MDI2099333.1"/>
    </source>
</evidence>
<feature type="transmembrane region" description="Helical" evidence="7">
    <location>
        <begin position="264"/>
        <end position="289"/>
    </location>
</feature>
<keyword evidence="3 7" id="KW-0812">Transmembrane</keyword>
<evidence type="ECO:0000256" key="6">
    <source>
        <dbReference type="SAM" id="MobiDB-lite"/>
    </source>
</evidence>
<comment type="subcellular location">
    <subcellularLocation>
        <location evidence="1">Cell membrane</location>
        <topology evidence="1">Multi-pass membrane protein</topology>
    </subcellularLocation>
</comment>
<feature type="transmembrane region" description="Helical" evidence="7">
    <location>
        <begin position="108"/>
        <end position="132"/>
    </location>
</feature>
<comment type="caution">
    <text evidence="8">The sequence shown here is derived from an EMBL/GenBank/DDBJ whole genome shotgun (WGS) entry which is preliminary data.</text>
</comment>
<feature type="transmembrane region" description="Helical" evidence="7">
    <location>
        <begin position="37"/>
        <end position="65"/>
    </location>
</feature>
<dbReference type="Proteomes" id="UP001321506">
    <property type="component" value="Unassembled WGS sequence"/>
</dbReference>
<reference evidence="8 9" key="1">
    <citation type="submission" date="2023-04" db="EMBL/GenBank/DDBJ databases">
        <title>Klugiella caeni sp. nov. isolated from the sludge of biochemical tank.</title>
        <authorList>
            <person name="Geng K."/>
        </authorList>
    </citation>
    <scope>NUCLEOTIDE SEQUENCE [LARGE SCALE GENOMIC DNA]</scope>
    <source>
        <strain evidence="8 9">YN-L-19</strain>
    </source>
</reference>
<accession>A0AAW6TBY3</accession>
<dbReference type="PANTHER" id="PTHR30213:SF1">
    <property type="entry name" value="INNER MEMBRANE PROTEIN YHJD"/>
    <property type="match status" value="1"/>
</dbReference>
<dbReference type="AlphaFoldDB" id="A0AAW6TBY3"/>
<feature type="transmembrane region" description="Helical" evidence="7">
    <location>
        <begin position="153"/>
        <end position="172"/>
    </location>
</feature>
<feature type="transmembrane region" description="Helical" evidence="7">
    <location>
        <begin position="192"/>
        <end position="217"/>
    </location>
</feature>
<protein>
    <submittedName>
        <fullName evidence="8">YihY/virulence factor BrkB family protein</fullName>
    </submittedName>
</protein>
<name>A0AAW6TBY3_9MICO</name>
<feature type="transmembrane region" description="Helical" evidence="7">
    <location>
        <begin position="229"/>
        <end position="252"/>
    </location>
</feature>
<evidence type="ECO:0000256" key="2">
    <source>
        <dbReference type="ARBA" id="ARBA00022475"/>
    </source>
</evidence>
<organism evidence="8 9">
    <name type="scientific">Ruicaihuangia caeni</name>
    <dbReference type="NCBI Taxonomy" id="3042517"/>
    <lineage>
        <taxon>Bacteria</taxon>
        <taxon>Bacillati</taxon>
        <taxon>Actinomycetota</taxon>
        <taxon>Actinomycetes</taxon>
        <taxon>Micrococcales</taxon>
        <taxon>Microbacteriaceae</taxon>
        <taxon>Ruicaihuangia</taxon>
    </lineage>
</organism>
<evidence type="ECO:0000256" key="3">
    <source>
        <dbReference type="ARBA" id="ARBA00022692"/>
    </source>
</evidence>
<keyword evidence="9" id="KW-1185">Reference proteome</keyword>
<dbReference type="EMBL" id="JASATX010000004">
    <property type="protein sequence ID" value="MDI2099333.1"/>
    <property type="molecule type" value="Genomic_DNA"/>
</dbReference>
<keyword evidence="5 7" id="KW-0472">Membrane</keyword>
<evidence type="ECO:0000256" key="7">
    <source>
        <dbReference type="SAM" id="Phobius"/>
    </source>
</evidence>
<evidence type="ECO:0000256" key="4">
    <source>
        <dbReference type="ARBA" id="ARBA00022989"/>
    </source>
</evidence>
<evidence type="ECO:0000256" key="5">
    <source>
        <dbReference type="ARBA" id="ARBA00023136"/>
    </source>
</evidence>
<dbReference type="RefSeq" id="WP_281489123.1">
    <property type="nucleotide sequence ID" value="NZ_JASATX010000004.1"/>
</dbReference>
<dbReference type="Pfam" id="PF03631">
    <property type="entry name" value="Virul_fac_BrkB"/>
    <property type="match status" value="1"/>
</dbReference>